<dbReference type="RefSeq" id="WP_250872461.1">
    <property type="nucleotide sequence ID" value="NZ_JALXFV010000002.1"/>
</dbReference>
<evidence type="ECO:0000313" key="2">
    <source>
        <dbReference type="Proteomes" id="UP001597187"/>
    </source>
</evidence>
<gene>
    <name evidence="1" type="ORF">ACFSBT_04210</name>
</gene>
<protein>
    <recommendedName>
        <fullName evidence="3">Ribbon-helix-helix protein CopG domain-containing protein</fullName>
    </recommendedName>
</protein>
<evidence type="ECO:0000313" key="1">
    <source>
        <dbReference type="EMBL" id="MFD1512483.1"/>
    </source>
</evidence>
<sequence length="63" mass="7368">MMVGTQNLGVTMPPEMVEVIDQRRSSTKPRSEWIREAVEARLYLEDSDEWEELVQELEVSTEN</sequence>
<dbReference type="AlphaFoldDB" id="A0ABD6ARJ8"/>
<evidence type="ECO:0008006" key="3">
    <source>
        <dbReference type="Google" id="ProtNLM"/>
    </source>
</evidence>
<name>A0ABD6ARJ8_9EURY</name>
<dbReference type="Proteomes" id="UP001597187">
    <property type="component" value="Unassembled WGS sequence"/>
</dbReference>
<reference evidence="1 2" key="1">
    <citation type="journal article" date="2019" name="Int. J. Syst. Evol. Microbiol.">
        <title>The Global Catalogue of Microorganisms (GCM) 10K type strain sequencing project: providing services to taxonomists for standard genome sequencing and annotation.</title>
        <authorList>
            <consortium name="The Broad Institute Genomics Platform"/>
            <consortium name="The Broad Institute Genome Sequencing Center for Infectious Disease"/>
            <person name="Wu L."/>
            <person name="Ma J."/>
        </authorList>
    </citation>
    <scope>NUCLEOTIDE SEQUENCE [LARGE SCALE GENOMIC DNA]</scope>
    <source>
        <strain evidence="1 2">CGMCC 1.12563</strain>
    </source>
</reference>
<accession>A0ABD6ARJ8</accession>
<proteinExistence type="predicted"/>
<comment type="caution">
    <text evidence="1">The sequence shown here is derived from an EMBL/GenBank/DDBJ whole genome shotgun (WGS) entry which is preliminary data.</text>
</comment>
<organism evidence="1 2">
    <name type="scientific">Halomarina rubra</name>
    <dbReference type="NCBI Taxonomy" id="2071873"/>
    <lineage>
        <taxon>Archaea</taxon>
        <taxon>Methanobacteriati</taxon>
        <taxon>Methanobacteriota</taxon>
        <taxon>Stenosarchaea group</taxon>
        <taxon>Halobacteria</taxon>
        <taxon>Halobacteriales</taxon>
        <taxon>Natronomonadaceae</taxon>
        <taxon>Halomarina</taxon>
    </lineage>
</organism>
<keyword evidence="2" id="KW-1185">Reference proteome</keyword>
<dbReference type="EMBL" id="JBHUDC010000002">
    <property type="protein sequence ID" value="MFD1512483.1"/>
    <property type="molecule type" value="Genomic_DNA"/>
</dbReference>